<dbReference type="GO" id="GO:0006508">
    <property type="term" value="P:proteolysis"/>
    <property type="evidence" value="ECO:0007669"/>
    <property type="project" value="UniProtKB-KW"/>
</dbReference>
<dbReference type="EMBL" id="CP041186">
    <property type="protein sequence ID" value="QDG50232.1"/>
    <property type="molecule type" value="Genomic_DNA"/>
</dbReference>
<dbReference type="OrthoDB" id="5477731at2"/>
<dbReference type="Pfam" id="PF01483">
    <property type="entry name" value="P_proprotein"/>
    <property type="match status" value="1"/>
</dbReference>
<dbReference type="PROSITE" id="PS51829">
    <property type="entry name" value="P_HOMO_B"/>
    <property type="match status" value="1"/>
</dbReference>
<keyword evidence="6" id="KW-1185">Reference proteome</keyword>
<feature type="chain" id="PRO_5030106185" description="P/Homo B domain-containing protein" evidence="3">
    <location>
        <begin position="23"/>
        <end position="923"/>
    </location>
</feature>
<evidence type="ECO:0000259" key="4">
    <source>
        <dbReference type="PROSITE" id="PS51829"/>
    </source>
</evidence>
<accession>A0A5B8Y4W0</accession>
<dbReference type="GO" id="GO:0004252">
    <property type="term" value="F:serine-type endopeptidase activity"/>
    <property type="evidence" value="ECO:0007669"/>
    <property type="project" value="InterPro"/>
</dbReference>
<evidence type="ECO:0000313" key="6">
    <source>
        <dbReference type="Proteomes" id="UP000315995"/>
    </source>
</evidence>
<feature type="signal peptide" evidence="3">
    <location>
        <begin position="1"/>
        <end position="22"/>
    </location>
</feature>
<sequence length="923" mass="96808">MSKLRLLAWVGLLATALTPLYGCGSECAPGTTEKDGQCIVSSKGCAEGTVLMDGECVLDTSGCSDGTVFDNGLCVPAEGVCEEGTTFDQDTKTCVPNTDIVCGDGTEAGAEGSCVPSADACSDKTQLDANGRCVVAAAACGQGTELDPNTGDCVLAEAGCGTNLALDGDTGVCVPTADVCDAGTAFDSETGLCLPDACQEGDVLVNGLCMSPAEELALDFDLEEMEPNDPAFGAETELLTVPAVDGEPFVFLGNIDAPSDIDGDGSLDQDVDVYEFDAVQGDWFEIMVQSTGLQAPAFVIEGPNGYVRWSAIGQPDASARQMIAPEDGTYTVTVLPSLVLQTEGEVSLVGGDDWGYVGSFKAISAPAGTDADLSTGNASFSGEYMTLSDNVLNLTGLQMGDIVRVSLDASGDDVEGLLQHWDATGILARSESAGAGSSFEFVAIGNTATVLMDWVKLSGPDASFEVSAEITGEETTVTIPAGGTQTFQVTGEPYDQIYAAQTNTQSEDLKVSVVEDLSGTEIASEAALGSDESLKAKVENQGTYTVTFTNETSANVDATFTVKVLPPFDIGTLAPGDSGVSPMFDLPEGDITYVTFTVGAGELFRIGQDNAGDDDIEYALLDPSGTVVDDFTYVYDTEPSNPDYDWEYFISPNGGTYIVEVTTYVSSWSDYSTTDQVILVDNYGVPNDLGALTIDASATYSQPAPMARNAMEFHKLELSADGFVEFDVSTPADEDVDVYLFDDTLDVIEYSTSPTDEVFQSEELTAGTYYIGVHAWAALPSYDLSATLLGPITGSPDFSSAPAAAIPDDDTTTGVSDTITVTGCPTVQRVHLYVDITHPYGADVEIDLTSPDGTTVDVYSDNGGSTDDVVGWLPRPLVPDNSMLVYSGETGNGDWTLTVYDDNDYWDDTGGTFNEWGLSLVCQ</sequence>
<evidence type="ECO:0000256" key="3">
    <source>
        <dbReference type="SAM" id="SignalP"/>
    </source>
</evidence>
<keyword evidence="1" id="KW-0645">Protease</keyword>
<dbReference type="Gene3D" id="2.60.120.380">
    <property type="match status" value="2"/>
</dbReference>
<keyword evidence="3" id="KW-0732">Signal</keyword>
<keyword evidence="2" id="KW-0378">Hydrolase</keyword>
<organism evidence="5 6">
    <name type="scientific">Persicimonas caeni</name>
    <dbReference type="NCBI Taxonomy" id="2292766"/>
    <lineage>
        <taxon>Bacteria</taxon>
        <taxon>Deltaproteobacteria</taxon>
        <taxon>Bradymonadales</taxon>
        <taxon>Bradymonadaceae</taxon>
        <taxon>Persicimonas</taxon>
    </lineage>
</organism>
<evidence type="ECO:0000256" key="2">
    <source>
        <dbReference type="ARBA" id="ARBA00022801"/>
    </source>
</evidence>
<gene>
    <name evidence="5" type="ORF">FIV42_05655</name>
</gene>
<dbReference type="InterPro" id="IPR009030">
    <property type="entry name" value="Growth_fac_rcpt_cys_sf"/>
</dbReference>
<proteinExistence type="predicted"/>
<accession>A0A4Y6PPG7</accession>
<dbReference type="Gene3D" id="2.60.120.260">
    <property type="entry name" value="Galactose-binding domain-like"/>
    <property type="match status" value="1"/>
</dbReference>
<dbReference type="SUPFAM" id="SSF57184">
    <property type="entry name" value="Growth factor receptor domain"/>
    <property type="match status" value="1"/>
</dbReference>
<dbReference type="RefSeq" id="WP_141196728.1">
    <property type="nucleotide sequence ID" value="NZ_CP041186.1"/>
</dbReference>
<protein>
    <recommendedName>
        <fullName evidence="4">P/Homo B domain-containing protein</fullName>
    </recommendedName>
</protein>
<evidence type="ECO:0000313" key="5">
    <source>
        <dbReference type="EMBL" id="QDG50232.1"/>
    </source>
</evidence>
<evidence type="ECO:0000256" key="1">
    <source>
        <dbReference type="ARBA" id="ARBA00022670"/>
    </source>
</evidence>
<dbReference type="SUPFAM" id="SSF49785">
    <property type="entry name" value="Galactose-binding domain-like"/>
    <property type="match status" value="1"/>
</dbReference>
<dbReference type="InterPro" id="IPR008979">
    <property type="entry name" value="Galactose-bd-like_sf"/>
</dbReference>
<dbReference type="InterPro" id="IPR002884">
    <property type="entry name" value="P_dom"/>
</dbReference>
<reference evidence="5 6" key="1">
    <citation type="submission" date="2019-06" db="EMBL/GenBank/DDBJ databases">
        <title>Persicimonas caeni gen. nov., sp. nov., a predatory bacterium isolated from solar saltern.</title>
        <authorList>
            <person name="Wang S."/>
        </authorList>
    </citation>
    <scope>NUCLEOTIDE SEQUENCE [LARGE SCALE GENOMIC DNA]</scope>
    <source>
        <strain evidence="5 6">YN101</strain>
    </source>
</reference>
<name>A0A4Y6PPG7_PERCE</name>
<dbReference type="Proteomes" id="UP000315995">
    <property type="component" value="Chromosome"/>
</dbReference>
<feature type="domain" description="P/Homo B" evidence="4">
    <location>
        <begin position="794"/>
        <end position="923"/>
    </location>
</feature>
<dbReference type="AlphaFoldDB" id="A0A4Y6PPG7"/>